<evidence type="ECO:0000313" key="16">
    <source>
        <dbReference type="Proteomes" id="UP000271241"/>
    </source>
</evidence>
<dbReference type="OrthoDB" id="46988at2759"/>
<sequence length="225" mass="25049">MANSSKNKSAGSSGLVKAYLLFYNFASCAAWGHVLLRAASHLAAEESGGFATLYSAIGDELLWVQTGAALEILHSLFGLVRSPVGTTVTQVFSRLLLVWGICNQFHVPAVQSHWAYTSMTFAWSITEVVRYLFYGLNLLGQQPSWLLWCRYTFFLVLYPIGAGSEAMLVYQALPAADALYPYYGYILRAILLVYPPGLGVMYTHMLGQRKRYLRAQALDKGKKRQ</sequence>
<dbReference type="PANTHER" id="PTHR11035">
    <property type="entry name" value="VERY-LONG-CHAIN (3R)-3-HYDROXYACYL-COA DEHYDRATASE"/>
    <property type="match status" value="1"/>
</dbReference>
<evidence type="ECO:0000256" key="4">
    <source>
        <dbReference type="ARBA" id="ARBA00013122"/>
    </source>
</evidence>
<dbReference type="InterPro" id="IPR007482">
    <property type="entry name" value="Tyr_Pase-like_PTPLA"/>
</dbReference>
<keyword evidence="5 14" id="KW-0444">Lipid biosynthesis</keyword>
<dbReference type="GO" id="GO:0102158">
    <property type="term" value="F:very-long-chain (3R)-3-hydroxyacyl-CoA dehydratase activity"/>
    <property type="evidence" value="ECO:0007669"/>
    <property type="project" value="UniProtKB-EC"/>
</dbReference>
<keyword evidence="12 14" id="KW-0456">Lyase</keyword>
<evidence type="ECO:0000256" key="8">
    <source>
        <dbReference type="ARBA" id="ARBA00022989"/>
    </source>
</evidence>
<comment type="catalytic activity">
    <reaction evidence="13 14">
        <text>a very-long-chain (3R)-3-hydroxyacyl-CoA = a very-long-chain (2E)-enoyl-CoA + H2O</text>
        <dbReference type="Rhea" id="RHEA:45812"/>
        <dbReference type="ChEBI" id="CHEBI:15377"/>
        <dbReference type="ChEBI" id="CHEBI:83728"/>
        <dbReference type="ChEBI" id="CHEBI:85440"/>
        <dbReference type="EC" id="4.2.1.134"/>
    </reaction>
</comment>
<keyword evidence="16" id="KW-1185">Reference proteome</keyword>
<organism evidence="15 16">
    <name type="scientific">Thamnocephalis sphaerospora</name>
    <dbReference type="NCBI Taxonomy" id="78915"/>
    <lineage>
        <taxon>Eukaryota</taxon>
        <taxon>Fungi</taxon>
        <taxon>Fungi incertae sedis</taxon>
        <taxon>Zoopagomycota</taxon>
        <taxon>Zoopagomycotina</taxon>
        <taxon>Zoopagomycetes</taxon>
        <taxon>Zoopagales</taxon>
        <taxon>Sigmoideomycetaceae</taxon>
        <taxon>Thamnocephalis</taxon>
    </lineage>
</organism>
<evidence type="ECO:0000256" key="5">
    <source>
        <dbReference type="ARBA" id="ARBA00022516"/>
    </source>
</evidence>
<comment type="pathway">
    <text evidence="2 14">Lipid metabolism; fatty acid biosynthesis.</text>
</comment>
<dbReference type="GO" id="GO:0042761">
    <property type="term" value="P:very long-chain fatty acid biosynthetic process"/>
    <property type="evidence" value="ECO:0007669"/>
    <property type="project" value="TreeGrafter"/>
</dbReference>
<gene>
    <name evidence="15" type="ORF">THASP1DRAFT_13067</name>
</gene>
<evidence type="ECO:0000256" key="9">
    <source>
        <dbReference type="ARBA" id="ARBA00023098"/>
    </source>
</evidence>
<dbReference type="Pfam" id="PF04387">
    <property type="entry name" value="PTPLA"/>
    <property type="match status" value="1"/>
</dbReference>
<evidence type="ECO:0000256" key="3">
    <source>
        <dbReference type="ARBA" id="ARBA00007811"/>
    </source>
</evidence>
<reference evidence="16" key="1">
    <citation type="journal article" date="2018" name="Nat. Microbiol.">
        <title>Leveraging single-cell genomics to expand the fungal tree of life.</title>
        <authorList>
            <person name="Ahrendt S.R."/>
            <person name="Quandt C.A."/>
            <person name="Ciobanu D."/>
            <person name="Clum A."/>
            <person name="Salamov A."/>
            <person name="Andreopoulos B."/>
            <person name="Cheng J.F."/>
            <person name="Woyke T."/>
            <person name="Pelin A."/>
            <person name="Henrissat B."/>
            <person name="Reynolds N.K."/>
            <person name="Benny G.L."/>
            <person name="Smith M.E."/>
            <person name="James T.Y."/>
            <person name="Grigoriev I.V."/>
        </authorList>
    </citation>
    <scope>NUCLEOTIDE SEQUENCE [LARGE SCALE GENOMIC DNA]</scope>
    <source>
        <strain evidence="16">RSA 1356</strain>
    </source>
</reference>
<keyword evidence="7 14" id="KW-0276">Fatty acid metabolism</keyword>
<feature type="transmembrane region" description="Helical" evidence="14">
    <location>
        <begin position="21"/>
        <end position="42"/>
    </location>
</feature>
<dbReference type="UniPathway" id="UPA00094"/>
<evidence type="ECO:0000256" key="2">
    <source>
        <dbReference type="ARBA" id="ARBA00005194"/>
    </source>
</evidence>
<evidence type="ECO:0000256" key="7">
    <source>
        <dbReference type="ARBA" id="ARBA00022832"/>
    </source>
</evidence>
<evidence type="ECO:0000256" key="13">
    <source>
        <dbReference type="ARBA" id="ARBA00036671"/>
    </source>
</evidence>
<dbReference type="STRING" id="78915.A0A4P9XVJ7"/>
<dbReference type="AlphaFoldDB" id="A0A4P9XVJ7"/>
<keyword evidence="14" id="KW-0256">Endoplasmic reticulum</keyword>
<feature type="transmembrane region" description="Helical" evidence="14">
    <location>
        <begin position="113"/>
        <end position="133"/>
    </location>
</feature>
<keyword evidence="10 14" id="KW-0472">Membrane</keyword>
<keyword evidence="11 14" id="KW-0275">Fatty acid biosynthesis</keyword>
<evidence type="ECO:0000313" key="15">
    <source>
        <dbReference type="EMBL" id="RKP10286.1"/>
    </source>
</evidence>
<dbReference type="GO" id="GO:0005789">
    <property type="term" value="C:endoplasmic reticulum membrane"/>
    <property type="evidence" value="ECO:0007669"/>
    <property type="project" value="UniProtKB-SubCell"/>
</dbReference>
<keyword evidence="6 14" id="KW-0812">Transmembrane</keyword>
<comment type="subcellular location">
    <subcellularLocation>
        <location evidence="14">Endoplasmic reticulum membrane</location>
        <topology evidence="14">Multi-pass membrane protein</topology>
    </subcellularLocation>
    <subcellularLocation>
        <location evidence="1">Membrane</location>
        <topology evidence="1">Multi-pass membrane protein</topology>
    </subcellularLocation>
</comment>
<feature type="transmembrane region" description="Helical" evidence="14">
    <location>
        <begin position="145"/>
        <end position="162"/>
    </location>
</feature>
<evidence type="ECO:0000256" key="11">
    <source>
        <dbReference type="ARBA" id="ARBA00023160"/>
    </source>
</evidence>
<accession>A0A4P9XVJ7</accession>
<dbReference type="PANTHER" id="PTHR11035:SF3">
    <property type="entry name" value="VERY-LONG-CHAIN (3R)-3-HYDROXYACYL-COA DEHYDRATASE"/>
    <property type="match status" value="1"/>
</dbReference>
<name>A0A4P9XVJ7_9FUNG</name>
<protein>
    <recommendedName>
        <fullName evidence="4 14">Very-long-chain (3R)-3-hydroxyacyl-CoA dehydratase</fullName>
        <ecNumber evidence="4 14">4.2.1.134</ecNumber>
    </recommendedName>
</protein>
<comment type="similarity">
    <text evidence="3 14">Belongs to the very long-chain fatty acids dehydratase HACD family.</text>
</comment>
<proteinExistence type="inferred from homology"/>
<dbReference type="EC" id="4.2.1.134" evidence="4 14"/>
<evidence type="ECO:0000256" key="10">
    <source>
        <dbReference type="ARBA" id="ARBA00023136"/>
    </source>
</evidence>
<evidence type="ECO:0000256" key="6">
    <source>
        <dbReference type="ARBA" id="ARBA00022692"/>
    </source>
</evidence>
<keyword evidence="8 14" id="KW-1133">Transmembrane helix</keyword>
<dbReference type="EMBL" id="KZ992460">
    <property type="protein sequence ID" value="RKP10286.1"/>
    <property type="molecule type" value="Genomic_DNA"/>
</dbReference>
<evidence type="ECO:0000256" key="14">
    <source>
        <dbReference type="RuleBase" id="RU363109"/>
    </source>
</evidence>
<dbReference type="Proteomes" id="UP000271241">
    <property type="component" value="Unassembled WGS sequence"/>
</dbReference>
<dbReference type="GO" id="GO:0030148">
    <property type="term" value="P:sphingolipid biosynthetic process"/>
    <property type="evidence" value="ECO:0007669"/>
    <property type="project" value="TreeGrafter"/>
</dbReference>
<evidence type="ECO:0000256" key="1">
    <source>
        <dbReference type="ARBA" id="ARBA00004141"/>
    </source>
</evidence>
<keyword evidence="9 14" id="KW-0443">Lipid metabolism</keyword>
<dbReference type="GO" id="GO:0030497">
    <property type="term" value="P:fatty acid elongation"/>
    <property type="evidence" value="ECO:0007669"/>
    <property type="project" value="TreeGrafter"/>
</dbReference>
<comment type="caution">
    <text evidence="14">Lacks conserved residue(s) required for the propagation of feature annotation.</text>
</comment>
<evidence type="ECO:0000256" key="12">
    <source>
        <dbReference type="ARBA" id="ARBA00023239"/>
    </source>
</evidence>
<comment type="function">
    <text evidence="14">Catalyzes the third of the four reactions of the long-chain fatty acids elongation cycle. This endoplasmic reticulum-bound enzymatic process, allows the addition of two carbons to the chain of long- and very long-chain fatty acids/VLCFAs per cycle. This enzyme catalyzes the dehydration of the 3-hydroxyacyl-CoA intermediate into trans-2,3-enoyl-CoA, within each cycle of fatty acid elongation. Thereby, it participates to the production of VLCFAs of different chain lengths that are involved in multiple biological processes as precursors of membrane lipids and lipid mediators.</text>
</comment>
<feature type="transmembrane region" description="Helical" evidence="14">
    <location>
        <begin position="182"/>
        <end position="202"/>
    </location>
</feature>